<evidence type="ECO:0000313" key="3">
    <source>
        <dbReference type="EMBL" id="RZT84825.1"/>
    </source>
</evidence>
<proteinExistence type="inferred from homology"/>
<dbReference type="GO" id="GO:0020037">
    <property type="term" value="F:heme binding"/>
    <property type="evidence" value="ECO:0007669"/>
    <property type="project" value="InterPro"/>
</dbReference>
<evidence type="ECO:0000256" key="2">
    <source>
        <dbReference type="SAM" id="MobiDB-lite"/>
    </source>
</evidence>
<dbReference type="GO" id="GO:0004497">
    <property type="term" value="F:monooxygenase activity"/>
    <property type="evidence" value="ECO:0007669"/>
    <property type="project" value="InterPro"/>
</dbReference>
<accession>A0A4Q7USY0</accession>
<dbReference type="InterPro" id="IPR017972">
    <property type="entry name" value="Cyt_P450_CS"/>
</dbReference>
<dbReference type="AlphaFoldDB" id="A0A4Q7USY0"/>
<reference evidence="3 4" key="1">
    <citation type="submission" date="2019-02" db="EMBL/GenBank/DDBJ databases">
        <title>Sequencing the genomes of 1000 actinobacteria strains.</title>
        <authorList>
            <person name="Klenk H.-P."/>
        </authorList>
    </citation>
    <scope>NUCLEOTIDE SEQUENCE [LARGE SCALE GENOMIC DNA]</scope>
    <source>
        <strain evidence="3 4">DSM 45779</strain>
    </source>
</reference>
<evidence type="ECO:0000313" key="4">
    <source>
        <dbReference type="Proteomes" id="UP000291591"/>
    </source>
</evidence>
<sequence>MSDVTCPFAPSTRGLDEPDPVRPALRRSGPLVEAQAPAGGPVWIVTDAELARAVFADPRISKDPALAPPSWDPRVAGLEPPAAQQPALTTLEGEAHAALRRAHAPLLAARRMLAGYDQMMAIARELLGALGDGPVDLTEDFSTRYPLTVVCDVLGVPRDRVDDAIAACRGMYSDDPALVGAAMGAFADLAAAAVRSGDGIAAELAGRMPSGTTGDDLHYQLFALLFAGQLTTDPAVGFLVARALAEPGEPEELVRETLREHPPAPFSLWRFTATEIELAGTRLPAGAPLLVDIEGINGHITPGEQDLSFGGGHHYCAGAQLARYELQALVEVLRTDHPDARLAVSRSELRAVSPAGIGGSRLAALPVILR</sequence>
<organism evidence="3 4">
    <name type="scientific">Pseudonocardia sediminis</name>
    <dbReference type="NCBI Taxonomy" id="1397368"/>
    <lineage>
        <taxon>Bacteria</taxon>
        <taxon>Bacillati</taxon>
        <taxon>Actinomycetota</taxon>
        <taxon>Actinomycetes</taxon>
        <taxon>Pseudonocardiales</taxon>
        <taxon>Pseudonocardiaceae</taxon>
        <taxon>Pseudonocardia</taxon>
    </lineage>
</organism>
<dbReference type="InterPro" id="IPR036396">
    <property type="entry name" value="Cyt_P450_sf"/>
</dbReference>
<dbReference type="PRINTS" id="PR00359">
    <property type="entry name" value="BP450"/>
</dbReference>
<dbReference type="Proteomes" id="UP000291591">
    <property type="component" value="Unassembled WGS sequence"/>
</dbReference>
<dbReference type="PROSITE" id="PS00086">
    <property type="entry name" value="CYTOCHROME_P450"/>
    <property type="match status" value="1"/>
</dbReference>
<dbReference type="GO" id="GO:0005506">
    <property type="term" value="F:iron ion binding"/>
    <property type="evidence" value="ECO:0007669"/>
    <property type="project" value="InterPro"/>
</dbReference>
<keyword evidence="4" id="KW-1185">Reference proteome</keyword>
<comment type="similarity">
    <text evidence="1">Belongs to the cytochrome P450 family.</text>
</comment>
<dbReference type="PANTHER" id="PTHR46696">
    <property type="entry name" value="P450, PUTATIVE (EUROFUNG)-RELATED"/>
    <property type="match status" value="1"/>
</dbReference>
<dbReference type="InterPro" id="IPR002397">
    <property type="entry name" value="Cyt_P450_B"/>
</dbReference>
<feature type="region of interest" description="Disordered" evidence="2">
    <location>
        <begin position="1"/>
        <end position="25"/>
    </location>
</feature>
<dbReference type="GO" id="GO:0016705">
    <property type="term" value="F:oxidoreductase activity, acting on paired donors, with incorporation or reduction of molecular oxygen"/>
    <property type="evidence" value="ECO:0007669"/>
    <property type="project" value="InterPro"/>
</dbReference>
<dbReference type="SUPFAM" id="SSF48264">
    <property type="entry name" value="Cytochrome P450"/>
    <property type="match status" value="1"/>
</dbReference>
<dbReference type="Gene3D" id="1.10.630.10">
    <property type="entry name" value="Cytochrome P450"/>
    <property type="match status" value="1"/>
</dbReference>
<evidence type="ECO:0000256" key="1">
    <source>
        <dbReference type="ARBA" id="ARBA00010617"/>
    </source>
</evidence>
<dbReference type="EMBL" id="SHKL01000001">
    <property type="protein sequence ID" value="RZT84825.1"/>
    <property type="molecule type" value="Genomic_DNA"/>
</dbReference>
<dbReference type="PANTHER" id="PTHR46696:SF1">
    <property type="entry name" value="CYTOCHROME P450 YJIB-RELATED"/>
    <property type="match status" value="1"/>
</dbReference>
<gene>
    <name evidence="3" type="ORF">EV383_1681</name>
</gene>
<name>A0A4Q7USY0_PSEST</name>
<protein>
    <submittedName>
        <fullName evidence="3">Cytochrome P450</fullName>
    </submittedName>
</protein>
<dbReference type="RefSeq" id="WP_242622968.1">
    <property type="nucleotide sequence ID" value="NZ_SHKL01000001.1"/>
</dbReference>
<comment type="caution">
    <text evidence="3">The sequence shown here is derived from an EMBL/GenBank/DDBJ whole genome shotgun (WGS) entry which is preliminary data.</text>
</comment>